<evidence type="ECO:0000313" key="2">
    <source>
        <dbReference type="Proteomes" id="UP000053647"/>
    </source>
</evidence>
<proteinExistence type="predicted"/>
<accession>A0A0C9T5F5</accession>
<reference evidence="1 2" key="1">
    <citation type="submission" date="2014-06" db="EMBL/GenBank/DDBJ databases">
        <authorList>
            <consortium name="DOE Joint Genome Institute"/>
            <person name="Kuo A."/>
            <person name="Kohler A."/>
            <person name="Nagy L.G."/>
            <person name="Floudas D."/>
            <person name="Copeland A."/>
            <person name="Barry K.W."/>
            <person name="Cichocki N."/>
            <person name="Veneault-Fourrey C."/>
            <person name="LaButti K."/>
            <person name="Lindquist E.A."/>
            <person name="Lipzen A."/>
            <person name="Lundell T."/>
            <person name="Morin E."/>
            <person name="Murat C."/>
            <person name="Sun H."/>
            <person name="Tunlid A."/>
            <person name="Henrissat B."/>
            <person name="Grigoriev I.V."/>
            <person name="Hibbett D.S."/>
            <person name="Martin F."/>
            <person name="Nordberg H.P."/>
            <person name="Cantor M.N."/>
            <person name="Hua S.X."/>
        </authorList>
    </citation>
    <scope>NUCLEOTIDE SEQUENCE [LARGE SCALE GENOMIC DNA]</scope>
    <source>
        <strain evidence="1 2">ATCC 200175</strain>
    </source>
</reference>
<evidence type="ECO:0000313" key="1">
    <source>
        <dbReference type="EMBL" id="KIJ10945.1"/>
    </source>
</evidence>
<keyword evidence="2" id="KW-1185">Reference proteome</keyword>
<organism evidence="1 2">
    <name type="scientific">Paxillus involutus ATCC 200175</name>
    <dbReference type="NCBI Taxonomy" id="664439"/>
    <lineage>
        <taxon>Eukaryota</taxon>
        <taxon>Fungi</taxon>
        <taxon>Dikarya</taxon>
        <taxon>Basidiomycota</taxon>
        <taxon>Agaricomycotina</taxon>
        <taxon>Agaricomycetes</taxon>
        <taxon>Agaricomycetidae</taxon>
        <taxon>Boletales</taxon>
        <taxon>Paxilineae</taxon>
        <taxon>Paxillaceae</taxon>
        <taxon>Paxillus</taxon>
    </lineage>
</organism>
<dbReference type="Proteomes" id="UP000053647">
    <property type="component" value="Unassembled WGS sequence"/>
</dbReference>
<sequence length="65" mass="7502">ITRVAVERSAEKRLEYLAQIGMYQADQLVFVDESSVDRQTTYRGHAWLIQGTRAQCKAFFVHGQQ</sequence>
<dbReference type="AlphaFoldDB" id="A0A0C9T5F5"/>
<feature type="non-terminal residue" evidence="1">
    <location>
        <position position="1"/>
    </location>
</feature>
<evidence type="ECO:0008006" key="3">
    <source>
        <dbReference type="Google" id="ProtNLM"/>
    </source>
</evidence>
<dbReference type="OrthoDB" id="2647846at2759"/>
<gene>
    <name evidence="1" type="ORF">PAXINDRAFT_85266</name>
</gene>
<name>A0A0C9T5F5_PAXIN</name>
<reference evidence="2" key="2">
    <citation type="submission" date="2015-01" db="EMBL/GenBank/DDBJ databases">
        <title>Evolutionary Origins and Diversification of the Mycorrhizal Mutualists.</title>
        <authorList>
            <consortium name="DOE Joint Genome Institute"/>
            <consortium name="Mycorrhizal Genomics Consortium"/>
            <person name="Kohler A."/>
            <person name="Kuo A."/>
            <person name="Nagy L.G."/>
            <person name="Floudas D."/>
            <person name="Copeland A."/>
            <person name="Barry K.W."/>
            <person name="Cichocki N."/>
            <person name="Veneault-Fourrey C."/>
            <person name="LaButti K."/>
            <person name="Lindquist E.A."/>
            <person name="Lipzen A."/>
            <person name="Lundell T."/>
            <person name="Morin E."/>
            <person name="Murat C."/>
            <person name="Riley R."/>
            <person name="Ohm R."/>
            <person name="Sun H."/>
            <person name="Tunlid A."/>
            <person name="Henrissat B."/>
            <person name="Grigoriev I.V."/>
            <person name="Hibbett D.S."/>
            <person name="Martin F."/>
        </authorList>
    </citation>
    <scope>NUCLEOTIDE SEQUENCE [LARGE SCALE GENOMIC DNA]</scope>
    <source>
        <strain evidence="2">ATCC 200175</strain>
    </source>
</reference>
<dbReference type="EMBL" id="KN819391">
    <property type="protein sequence ID" value="KIJ10945.1"/>
    <property type="molecule type" value="Genomic_DNA"/>
</dbReference>
<protein>
    <recommendedName>
        <fullName evidence="3">IS630 family transposase</fullName>
    </recommendedName>
</protein>
<dbReference type="HOGENOM" id="CLU_206878_0_0_1"/>